<evidence type="ECO:0000313" key="3">
    <source>
        <dbReference type="EMBL" id="MBX7488944.1"/>
    </source>
</evidence>
<comment type="caution">
    <text evidence="3">The sequence shown here is derived from an EMBL/GenBank/DDBJ whole genome shotgun (WGS) entry which is preliminary data.</text>
</comment>
<dbReference type="RefSeq" id="WP_221598234.1">
    <property type="nucleotide sequence ID" value="NZ_JAIGNQ010000003.1"/>
</dbReference>
<evidence type="ECO:0000256" key="1">
    <source>
        <dbReference type="SAM" id="MobiDB-lite"/>
    </source>
</evidence>
<dbReference type="EMBL" id="JAIGNQ010000003">
    <property type="protein sequence ID" value="MBX7488944.1"/>
    <property type="molecule type" value="Genomic_DNA"/>
</dbReference>
<keyword evidence="4" id="KW-1185">Reference proteome</keyword>
<sequence length="208" mass="22409">MRNLIFAGAAAIAFTAVPAIAQDVAVDADGTVYVLTDEQQTMYDGWPADRQTTYDAWPDEVQEYYWTLTPAQVEGWWVLTDDQRVRIYEMTPEARTQAWTQISSQMSAAPAATTSAPSSTATARTATTAGASTSSATPRFVSKEVTQATPSGYAAASGEDVPVCRGDQQDGCINSWEKNKTGTRPLEYWPGKPASEIDEPLPATKPGS</sequence>
<gene>
    <name evidence="3" type="ORF">K3177_10510</name>
</gene>
<keyword evidence="2" id="KW-0732">Signal</keyword>
<evidence type="ECO:0000313" key="4">
    <source>
        <dbReference type="Proteomes" id="UP000776651"/>
    </source>
</evidence>
<organism evidence="3 4">
    <name type="scientific">Qipengyuania pacifica</name>
    <dbReference type="NCBI Taxonomy" id="2860199"/>
    <lineage>
        <taxon>Bacteria</taxon>
        <taxon>Pseudomonadati</taxon>
        <taxon>Pseudomonadota</taxon>
        <taxon>Alphaproteobacteria</taxon>
        <taxon>Sphingomonadales</taxon>
        <taxon>Erythrobacteraceae</taxon>
        <taxon>Qipengyuania</taxon>
    </lineage>
</organism>
<evidence type="ECO:0008006" key="5">
    <source>
        <dbReference type="Google" id="ProtNLM"/>
    </source>
</evidence>
<reference evidence="3 4" key="1">
    <citation type="submission" date="2021-08" db="EMBL/GenBank/DDBJ databases">
        <title>Comparative Genomics Analysis of the Genus Qipengyuania Reveals Extensive Genetic Diversity and Metabolic Versatility, Including the Description of Fifteen Novel Species.</title>
        <authorList>
            <person name="Liu Y."/>
        </authorList>
    </citation>
    <scope>NUCLEOTIDE SEQUENCE [LARGE SCALE GENOMIC DNA]</scope>
    <source>
        <strain evidence="3 4">GH25</strain>
    </source>
</reference>
<feature type="chain" id="PRO_5045089932" description="Secreted protein" evidence="2">
    <location>
        <begin position="22"/>
        <end position="208"/>
    </location>
</feature>
<accession>A0ABS7JIZ9</accession>
<proteinExistence type="predicted"/>
<feature type="region of interest" description="Disordered" evidence="1">
    <location>
        <begin position="109"/>
        <end position="208"/>
    </location>
</feature>
<feature type="compositionally biased region" description="Low complexity" evidence="1">
    <location>
        <begin position="109"/>
        <end position="138"/>
    </location>
</feature>
<feature type="signal peptide" evidence="2">
    <location>
        <begin position="1"/>
        <end position="21"/>
    </location>
</feature>
<dbReference type="Proteomes" id="UP000776651">
    <property type="component" value="Unassembled WGS sequence"/>
</dbReference>
<name>A0ABS7JIZ9_9SPHN</name>
<evidence type="ECO:0000256" key="2">
    <source>
        <dbReference type="SAM" id="SignalP"/>
    </source>
</evidence>
<protein>
    <recommendedName>
        <fullName evidence="5">Secreted protein</fullName>
    </recommendedName>
</protein>